<protein>
    <submittedName>
        <fullName evidence="1">YolD-like family protein</fullName>
    </submittedName>
</protein>
<dbReference type="OrthoDB" id="1644322at2"/>
<keyword evidence="2" id="KW-1185">Reference proteome</keyword>
<dbReference type="PANTHER" id="PTHR40051">
    <property type="entry name" value="IG HYPOTHETICAL 15966"/>
    <property type="match status" value="1"/>
</dbReference>
<sequence>MNDRGTKKWTSLMMPEHIGMLNEYWDSMDNKIKPILDEQQLDEIGIKLHEAITKDLEVEITYYGKGNHDYLSIKEKIYRIDYIDKYIKMDNFDRSKIEFCDILDINIV</sequence>
<name>A0A3D8PLY3_9BACI</name>
<dbReference type="PANTHER" id="PTHR40051:SF1">
    <property type="entry name" value="YOLD-LIKE FAMILY PROTEIN"/>
    <property type="match status" value="1"/>
</dbReference>
<dbReference type="EMBL" id="PIOC01000024">
    <property type="protein sequence ID" value="RDW16507.1"/>
    <property type="molecule type" value="Genomic_DNA"/>
</dbReference>
<accession>A0A3D8PLY3</accession>
<dbReference type="Proteomes" id="UP000257143">
    <property type="component" value="Unassembled WGS sequence"/>
</dbReference>
<dbReference type="InterPro" id="IPR014962">
    <property type="entry name" value="YolD"/>
</dbReference>
<evidence type="ECO:0000313" key="1">
    <source>
        <dbReference type="EMBL" id="RDW16507.1"/>
    </source>
</evidence>
<dbReference type="RefSeq" id="WP_115774305.1">
    <property type="nucleotide sequence ID" value="NZ_PIOC01000024.1"/>
</dbReference>
<proteinExistence type="predicted"/>
<organism evidence="1 2">
    <name type="scientific">Oceanobacillus arenosus</name>
    <dbReference type="NCBI Taxonomy" id="1229153"/>
    <lineage>
        <taxon>Bacteria</taxon>
        <taxon>Bacillati</taxon>
        <taxon>Bacillota</taxon>
        <taxon>Bacilli</taxon>
        <taxon>Bacillales</taxon>
        <taxon>Bacillaceae</taxon>
        <taxon>Oceanobacillus</taxon>
    </lineage>
</organism>
<reference evidence="2" key="1">
    <citation type="submission" date="2017-11" db="EMBL/GenBank/DDBJ databases">
        <authorList>
            <person name="Zhu W."/>
        </authorList>
    </citation>
    <scope>NUCLEOTIDE SEQUENCE [LARGE SCALE GENOMIC DNA]</scope>
    <source>
        <strain evidence="2">CAU 1183</strain>
    </source>
</reference>
<comment type="caution">
    <text evidence="1">The sequence shown here is derived from an EMBL/GenBank/DDBJ whole genome shotgun (WGS) entry which is preliminary data.</text>
</comment>
<gene>
    <name evidence="1" type="ORF">CWR48_15790</name>
</gene>
<dbReference type="Pfam" id="PF08863">
    <property type="entry name" value="YolD"/>
    <property type="match status" value="1"/>
</dbReference>
<dbReference type="AlphaFoldDB" id="A0A3D8PLY3"/>
<evidence type="ECO:0000313" key="2">
    <source>
        <dbReference type="Proteomes" id="UP000257143"/>
    </source>
</evidence>